<evidence type="ECO:0000313" key="1">
    <source>
        <dbReference type="EMBL" id="ABC33128.1"/>
    </source>
</evidence>
<dbReference type="EMBL" id="CP000155">
    <property type="protein sequence ID" value="ABC33128.1"/>
    <property type="molecule type" value="Genomic_DNA"/>
</dbReference>
<proteinExistence type="predicted"/>
<dbReference type="AlphaFoldDB" id="Q2S896"/>
<name>Q2S896_HAHCH</name>
<accession>Q2S896</accession>
<evidence type="ECO:0000313" key="2">
    <source>
        <dbReference type="Proteomes" id="UP000000238"/>
    </source>
</evidence>
<dbReference type="HOGENOM" id="CLU_2953966_0_0_6"/>
<keyword evidence="2" id="KW-1185">Reference proteome</keyword>
<dbReference type="STRING" id="349521.HCH_06487"/>
<dbReference type="RefSeq" id="WP_011400180.1">
    <property type="nucleotide sequence ID" value="NC_007645.1"/>
</dbReference>
<organism evidence="1 2">
    <name type="scientific">Hahella chejuensis (strain KCTC 2396)</name>
    <dbReference type="NCBI Taxonomy" id="349521"/>
    <lineage>
        <taxon>Bacteria</taxon>
        <taxon>Pseudomonadati</taxon>
        <taxon>Pseudomonadota</taxon>
        <taxon>Gammaproteobacteria</taxon>
        <taxon>Oceanospirillales</taxon>
        <taxon>Hahellaceae</taxon>
        <taxon>Hahella</taxon>
    </lineage>
</organism>
<protein>
    <submittedName>
        <fullName evidence="1">Uncharacterized protein</fullName>
    </submittedName>
</protein>
<dbReference type="OrthoDB" id="199233at2"/>
<dbReference type="Proteomes" id="UP000000238">
    <property type="component" value="Chromosome"/>
</dbReference>
<dbReference type="KEGG" id="hch:HCH_06487"/>
<reference evidence="1 2" key="1">
    <citation type="journal article" date="2005" name="Nucleic Acids Res.">
        <title>Genomic blueprint of Hahella chejuensis, a marine microbe producing an algicidal agent.</title>
        <authorList>
            <person name="Jeong H."/>
            <person name="Yim J.H."/>
            <person name="Lee C."/>
            <person name="Choi S.-H."/>
            <person name="Park Y.K."/>
            <person name="Yoon S.H."/>
            <person name="Hur C.-G."/>
            <person name="Kang H.-Y."/>
            <person name="Kim D."/>
            <person name="Lee H.H."/>
            <person name="Park K.H."/>
            <person name="Park S.-H."/>
            <person name="Park H.-S."/>
            <person name="Lee H.K."/>
            <person name="Oh T.K."/>
            <person name="Kim J.F."/>
        </authorList>
    </citation>
    <scope>NUCLEOTIDE SEQUENCE [LARGE SCALE GENOMIC DNA]</scope>
    <source>
        <strain evidence="1 2">KCTC 2396</strain>
    </source>
</reference>
<sequence length="60" mass="7124">MSDTLMNKAQWVEVLRAAGLDEEAMRRWHREFEARYPQAHQSLLEWLGISAEEINRIRAL</sequence>
<dbReference type="eggNOG" id="COG0789">
    <property type="taxonomic scope" value="Bacteria"/>
</dbReference>
<gene>
    <name evidence="1" type="ordered locus">HCH_06487</name>
</gene>